<keyword evidence="1" id="KW-0472">Membrane</keyword>
<keyword evidence="1" id="KW-1133">Transmembrane helix</keyword>
<evidence type="ECO:0000256" key="1">
    <source>
        <dbReference type="SAM" id="Phobius"/>
    </source>
</evidence>
<dbReference type="NCBIfam" id="NF041390">
    <property type="entry name" value="TadE_Rv3655c"/>
    <property type="match status" value="1"/>
</dbReference>
<name>A0A073AVA8_9PSEU</name>
<evidence type="ECO:0008006" key="4">
    <source>
        <dbReference type="Google" id="ProtNLM"/>
    </source>
</evidence>
<feature type="transmembrane region" description="Helical" evidence="1">
    <location>
        <begin position="12"/>
        <end position="36"/>
    </location>
</feature>
<proteinExistence type="predicted"/>
<protein>
    <recommendedName>
        <fullName evidence="4">Pilus assembly protein TadE</fullName>
    </recommendedName>
</protein>
<gene>
    <name evidence="2" type="ORF">GU90_15385</name>
</gene>
<sequence>MGRGGDRERERGSVTVEAALGVCTVVVVFGLIATGFTALTGQLRCIDAAVEAARLVARGDRDGAQRAVAQLAPSGAELTVTVRGEQVSTEVEAPLPGGIVPGRWLRGSAAAVVEPGQVPNG</sequence>
<evidence type="ECO:0000313" key="2">
    <source>
        <dbReference type="EMBL" id="KEI43703.1"/>
    </source>
</evidence>
<keyword evidence="1" id="KW-0812">Transmembrane</keyword>
<dbReference type="STRING" id="28042.GU90_15385"/>
<dbReference type="AlphaFoldDB" id="A0A073AVA8"/>
<accession>A0A073AVA8</accession>
<organism evidence="2 3">
    <name type="scientific">Saccharopolyspora rectivirgula</name>
    <dbReference type="NCBI Taxonomy" id="28042"/>
    <lineage>
        <taxon>Bacteria</taxon>
        <taxon>Bacillati</taxon>
        <taxon>Actinomycetota</taxon>
        <taxon>Actinomycetes</taxon>
        <taxon>Pseudonocardiales</taxon>
        <taxon>Pseudonocardiaceae</taxon>
        <taxon>Saccharopolyspora</taxon>
    </lineage>
</organism>
<dbReference type="OrthoDB" id="4481209at2"/>
<dbReference type="eggNOG" id="ENOG5033A2X">
    <property type="taxonomic scope" value="Bacteria"/>
</dbReference>
<keyword evidence="3" id="KW-1185">Reference proteome</keyword>
<dbReference type="EMBL" id="JNVU01000037">
    <property type="protein sequence ID" value="KEI43703.1"/>
    <property type="molecule type" value="Genomic_DNA"/>
</dbReference>
<dbReference type="InterPro" id="IPR049790">
    <property type="entry name" value="Rv3655c/TadE"/>
</dbReference>
<dbReference type="Proteomes" id="UP000031419">
    <property type="component" value="Unassembled WGS sequence"/>
</dbReference>
<comment type="caution">
    <text evidence="2">The sequence shown here is derived from an EMBL/GenBank/DDBJ whole genome shotgun (WGS) entry which is preliminary data.</text>
</comment>
<dbReference type="RefSeq" id="WP_029719781.1">
    <property type="nucleotide sequence ID" value="NZ_JAJUIW010000027.1"/>
</dbReference>
<evidence type="ECO:0000313" key="3">
    <source>
        <dbReference type="Proteomes" id="UP000031419"/>
    </source>
</evidence>
<reference evidence="2 3" key="1">
    <citation type="submission" date="2014-06" db="EMBL/GenBank/DDBJ databases">
        <title>Saccharopolyspora rectivirgula DSM-43113 Genome sequencing.</title>
        <authorList>
            <person name="Barrera C."/>
            <person name="Millon L."/>
            <person name="Rognon B."/>
            <person name="Zaugg C."/>
            <person name="Monod M."/>
        </authorList>
    </citation>
    <scope>NUCLEOTIDE SEQUENCE [LARGE SCALE GENOMIC DNA]</scope>
    <source>
        <strain evidence="2 3">DSM 43113</strain>
    </source>
</reference>